<feature type="compositionally biased region" description="Basic and acidic residues" evidence="1">
    <location>
        <begin position="38"/>
        <end position="49"/>
    </location>
</feature>
<proteinExistence type="predicted"/>
<dbReference type="AlphaFoldDB" id="A0A0V8RPX7"/>
<feature type="region of interest" description="Disordered" evidence="1">
    <location>
        <begin position="143"/>
        <end position="166"/>
    </location>
</feature>
<reference evidence="2 3" key="1">
    <citation type="submission" date="2015-10" db="EMBL/GenBank/DDBJ databases">
        <title>Draft Genome of Actinomyces odontolyticus subsp. actinosynbacter strain XH001.</title>
        <authorList>
            <person name="Mclean J.S."/>
            <person name="He X."/>
        </authorList>
    </citation>
    <scope>NUCLEOTIDE SEQUENCE [LARGE SCALE GENOMIC DNA]</scope>
    <source>
        <strain evidence="2 3">XH001</strain>
    </source>
</reference>
<comment type="caution">
    <text evidence="2">The sequence shown here is derived from an EMBL/GenBank/DDBJ whole genome shotgun (WGS) entry which is preliminary data.</text>
</comment>
<evidence type="ECO:0000313" key="2">
    <source>
        <dbReference type="EMBL" id="KSW10204.1"/>
    </source>
</evidence>
<dbReference type="RefSeq" id="WP_060567554.1">
    <property type="nucleotide sequence ID" value="NZ_CP040006.1"/>
</dbReference>
<feature type="region of interest" description="Disordered" evidence="1">
    <location>
        <begin position="1"/>
        <end position="78"/>
    </location>
</feature>
<sequence>MKIHLHERPHLRFADSVEAPAGGEADEAQVSEAAAETEQAKDWEAEAKRWKALSRQNEARAKENAEKARLFDEHEEQGKTELQKALDKAAQAEARVKALEVQAARAQVAAAKGVDMELLSGSTLEELEASADRLLAWRGAQIPKGAPASDAGHRGEEIRSSKQLTREDLKTMSAEQINQARRAGQLNDVMGLA</sequence>
<organism evidence="2 3">
    <name type="scientific">Schaalia odontolytica</name>
    <dbReference type="NCBI Taxonomy" id="1660"/>
    <lineage>
        <taxon>Bacteria</taxon>
        <taxon>Bacillati</taxon>
        <taxon>Actinomycetota</taxon>
        <taxon>Actinomycetes</taxon>
        <taxon>Actinomycetales</taxon>
        <taxon>Actinomycetaceae</taxon>
        <taxon>Schaalia</taxon>
    </lineage>
</organism>
<feature type="compositionally biased region" description="Basic and acidic residues" evidence="1">
    <location>
        <begin position="1"/>
        <end position="15"/>
    </location>
</feature>
<gene>
    <name evidence="2" type="ORF">APY09_09365</name>
</gene>
<accession>A0A0V8RPX7</accession>
<evidence type="ECO:0000256" key="1">
    <source>
        <dbReference type="SAM" id="MobiDB-lite"/>
    </source>
</evidence>
<dbReference type="EMBL" id="LLVT01000004">
    <property type="protein sequence ID" value="KSW10204.1"/>
    <property type="molecule type" value="Genomic_DNA"/>
</dbReference>
<evidence type="ECO:0000313" key="3">
    <source>
        <dbReference type="Proteomes" id="UP000054686"/>
    </source>
</evidence>
<name>A0A0V8RPX7_9ACTO</name>
<dbReference type="Proteomes" id="UP000054686">
    <property type="component" value="Unassembled WGS sequence"/>
</dbReference>
<feature type="compositionally biased region" description="Basic and acidic residues" evidence="1">
    <location>
        <begin position="151"/>
        <end position="166"/>
    </location>
</feature>
<dbReference type="OrthoDB" id="4204055at2"/>
<feature type="compositionally biased region" description="Basic and acidic residues" evidence="1">
    <location>
        <begin position="57"/>
        <end position="78"/>
    </location>
</feature>
<protein>
    <submittedName>
        <fullName evidence="2">Uncharacterized protein</fullName>
    </submittedName>
</protein>